<feature type="compositionally biased region" description="Low complexity" evidence="1">
    <location>
        <begin position="312"/>
        <end position="326"/>
    </location>
</feature>
<dbReference type="Proteomes" id="UP000053259">
    <property type="component" value="Unassembled WGS sequence"/>
</dbReference>
<keyword evidence="3" id="KW-1185">Reference proteome</keyword>
<protein>
    <recommendedName>
        <fullName evidence="4">RRM domain-containing protein</fullName>
    </recommendedName>
</protein>
<proteinExistence type="predicted"/>
<dbReference type="AlphaFoldDB" id="A0A0D1YG55"/>
<sequence length="523" mass="60092">MSKNPKPEVSSGWIRLHITPFRPELLTTYLGPALAPLARNISYHSAQTFPETGFGYLELPAMEATKIKHKLNGSILRGQKIRIEDARPEKRKRQLNEGEIEQARQNETERPPKKLRGTKKSKAGEQVLQGYELTGDRKVVRGWTESIAEKKLMKERKKNKKETVDKFTEEESEKKEKKAPKKRREASKFTNGPECLFRTSLPKGTETVDVNEKKDQKEKKKKQRQGVVVVHEFSNTKKHASFLKTTRTSGSKMTQEYVEGKGWVDIDGQVIEAETERQKQTRERMAKRDREIMDVEEEKKNTIALESDRSSSEPSSSEPSSLLTDSSSEEENSEMGADDITPKAVHPLEALYKRPKLSSLDTTLRNTTREPGFTFFGDVHDSDIEIEDNSGDKSDPQTPFTRQEMESRIIRSGAPTPDTAAIGRRLLFSVKEQNNENEDEEENEDHINEEDAHASNDKSAAMNDAGAIDGVRHADINYKKESEFAKWFYANRSDNNRKWRSRRREAMKIKRKRENRRLTRRIV</sequence>
<feature type="compositionally biased region" description="Basic and acidic residues" evidence="1">
    <location>
        <begin position="101"/>
        <end position="112"/>
    </location>
</feature>
<organism evidence="2 3">
    <name type="scientific">Verruconis gallopava</name>
    <dbReference type="NCBI Taxonomy" id="253628"/>
    <lineage>
        <taxon>Eukaryota</taxon>
        <taxon>Fungi</taxon>
        <taxon>Dikarya</taxon>
        <taxon>Ascomycota</taxon>
        <taxon>Pezizomycotina</taxon>
        <taxon>Dothideomycetes</taxon>
        <taxon>Pleosporomycetidae</taxon>
        <taxon>Venturiales</taxon>
        <taxon>Sympoventuriaceae</taxon>
        <taxon>Verruconis</taxon>
    </lineage>
</organism>
<accession>A0A0D1YG55</accession>
<feature type="compositionally biased region" description="Basic and acidic residues" evidence="1">
    <location>
        <begin position="274"/>
        <end position="311"/>
    </location>
</feature>
<evidence type="ECO:0008006" key="4">
    <source>
        <dbReference type="Google" id="ProtNLM"/>
    </source>
</evidence>
<reference evidence="2 3" key="1">
    <citation type="submission" date="2015-01" db="EMBL/GenBank/DDBJ databases">
        <title>The Genome Sequence of Ochroconis gallopava CBS43764.</title>
        <authorList>
            <consortium name="The Broad Institute Genomics Platform"/>
            <person name="Cuomo C."/>
            <person name="de Hoog S."/>
            <person name="Gorbushina A."/>
            <person name="Stielow B."/>
            <person name="Teixiera M."/>
            <person name="Abouelleil A."/>
            <person name="Chapman S.B."/>
            <person name="Priest M."/>
            <person name="Young S.K."/>
            <person name="Wortman J."/>
            <person name="Nusbaum C."/>
            <person name="Birren B."/>
        </authorList>
    </citation>
    <scope>NUCLEOTIDE SEQUENCE [LARGE SCALE GENOMIC DNA]</scope>
    <source>
        <strain evidence="2 3">CBS 43764</strain>
    </source>
</reference>
<evidence type="ECO:0000256" key="1">
    <source>
        <dbReference type="SAM" id="MobiDB-lite"/>
    </source>
</evidence>
<feature type="compositionally biased region" description="Basic and acidic residues" evidence="1">
    <location>
        <begin position="445"/>
        <end position="456"/>
    </location>
</feature>
<dbReference type="VEuPathDB" id="FungiDB:PV09_08562"/>
<feature type="compositionally biased region" description="Acidic residues" evidence="1">
    <location>
        <begin position="327"/>
        <end position="337"/>
    </location>
</feature>
<evidence type="ECO:0000313" key="3">
    <source>
        <dbReference type="Proteomes" id="UP000053259"/>
    </source>
</evidence>
<feature type="region of interest" description="Disordered" evidence="1">
    <location>
        <begin position="85"/>
        <end position="129"/>
    </location>
</feature>
<evidence type="ECO:0000313" key="2">
    <source>
        <dbReference type="EMBL" id="KIV99756.1"/>
    </source>
</evidence>
<dbReference type="RefSeq" id="XP_016209626.1">
    <property type="nucleotide sequence ID" value="XM_016362484.1"/>
</dbReference>
<feature type="compositionally biased region" description="Basic and acidic residues" evidence="1">
    <location>
        <begin position="161"/>
        <end position="176"/>
    </location>
</feature>
<gene>
    <name evidence="2" type="ORF">PV09_08562</name>
</gene>
<dbReference type="EMBL" id="KN847571">
    <property type="protein sequence ID" value="KIV99756.1"/>
    <property type="molecule type" value="Genomic_DNA"/>
</dbReference>
<feature type="region of interest" description="Disordered" evidence="1">
    <location>
        <begin position="155"/>
        <end position="227"/>
    </location>
</feature>
<dbReference type="STRING" id="253628.A0A0D1YG55"/>
<dbReference type="GeneID" id="27316535"/>
<dbReference type="InParanoid" id="A0A0D1YG55"/>
<dbReference type="OrthoDB" id="3595585at2759"/>
<feature type="region of interest" description="Disordered" evidence="1">
    <location>
        <begin position="274"/>
        <end position="465"/>
    </location>
</feature>
<name>A0A0D1YG55_9PEZI</name>
<dbReference type="HOGENOM" id="CLU_024590_0_0_1"/>
<feature type="compositionally biased region" description="Acidic residues" evidence="1">
    <location>
        <begin position="435"/>
        <end position="444"/>
    </location>
</feature>